<comment type="similarity">
    <text evidence="2">Belongs to the multi antimicrobial extrusion (MATE) (TC 2.A.66.1) family.</text>
</comment>
<evidence type="ECO:0000256" key="6">
    <source>
        <dbReference type="SAM" id="Phobius"/>
    </source>
</evidence>
<feature type="transmembrane region" description="Helical" evidence="6">
    <location>
        <begin position="43"/>
        <end position="63"/>
    </location>
</feature>
<dbReference type="CDD" id="cd13136">
    <property type="entry name" value="MATE_DinF_like"/>
    <property type="match status" value="1"/>
</dbReference>
<dbReference type="GO" id="GO:0042910">
    <property type="term" value="F:xenobiotic transmembrane transporter activity"/>
    <property type="evidence" value="ECO:0007669"/>
    <property type="project" value="InterPro"/>
</dbReference>
<evidence type="ECO:0000256" key="3">
    <source>
        <dbReference type="ARBA" id="ARBA00022692"/>
    </source>
</evidence>
<evidence type="ECO:0000256" key="5">
    <source>
        <dbReference type="ARBA" id="ARBA00023136"/>
    </source>
</evidence>
<feature type="transmembrane region" description="Helical" evidence="6">
    <location>
        <begin position="84"/>
        <end position="109"/>
    </location>
</feature>
<dbReference type="AlphaFoldDB" id="A0A839ITX3"/>
<feature type="transmembrane region" description="Helical" evidence="6">
    <location>
        <begin position="129"/>
        <end position="153"/>
    </location>
</feature>
<organism evidence="7 8">
    <name type="scientific">Oceanospirillum sediminis</name>
    <dbReference type="NCBI Taxonomy" id="2760088"/>
    <lineage>
        <taxon>Bacteria</taxon>
        <taxon>Pseudomonadati</taxon>
        <taxon>Pseudomonadota</taxon>
        <taxon>Gammaproteobacteria</taxon>
        <taxon>Oceanospirillales</taxon>
        <taxon>Oceanospirillaceae</taxon>
        <taxon>Oceanospirillum</taxon>
    </lineage>
</organism>
<keyword evidence="5 6" id="KW-0472">Membrane</keyword>
<dbReference type="PANTHER" id="PTHR42893">
    <property type="entry name" value="PROTEIN DETOXIFICATION 44, CHLOROPLASTIC-RELATED"/>
    <property type="match status" value="1"/>
</dbReference>
<keyword evidence="4 6" id="KW-1133">Transmembrane helix</keyword>
<dbReference type="Pfam" id="PF01554">
    <property type="entry name" value="MatE"/>
    <property type="match status" value="2"/>
</dbReference>
<feature type="transmembrane region" description="Helical" evidence="6">
    <location>
        <begin position="381"/>
        <end position="400"/>
    </location>
</feature>
<dbReference type="Proteomes" id="UP000565262">
    <property type="component" value="Unassembled WGS sequence"/>
</dbReference>
<feature type="transmembrane region" description="Helical" evidence="6">
    <location>
        <begin position="160"/>
        <end position="183"/>
    </location>
</feature>
<sequence length="449" mass="49762">MSLTRFRQILALAFPIILSNISTPLLGLADTAVLGHLSSSDYLAGVTLGASLFTFLFWGFGFLRMGTTGMVAQSWGKKDYQNVINLLCQGIVLAVLIALILLILHPVLIPVGLNGLSSDQQLTALAADYAFVRIWAAPAALINYVLLGWFLALQNSRFSFWMLVLGNSLNIALDLWFVMGLGWQVKGVALASVMADYAVLVTGCWLAFKRIRELKSLRPDIRIHPDIKGIGRLFRVNHQLLVRTWVLLFAMIFFTAQGAAYGADILAANAILMQMVMFVSYAADGLAHATEALAGEQAGQNNQAQLQQIIQHSALLSFLLCLSFSLVYLIAGQSIATWMTSIPEVLDAAGHYQPWLVMIPLLAAGSYLLDGVYIGLTRTEIMRNTILLSTSVYLLIWWLSQPLANHGLWLAFTGFTLSRSASLYWHYRYRLTPEMKDKIVKKDITDRQK</sequence>
<proteinExistence type="inferred from homology"/>
<feature type="transmembrane region" description="Helical" evidence="6">
    <location>
        <begin position="314"/>
        <end position="332"/>
    </location>
</feature>
<accession>A0A839ITX3</accession>
<feature type="transmembrane region" description="Helical" evidence="6">
    <location>
        <begin position="352"/>
        <end position="369"/>
    </location>
</feature>
<dbReference type="EMBL" id="JACJFM010000023">
    <property type="protein sequence ID" value="MBB1488130.1"/>
    <property type="molecule type" value="Genomic_DNA"/>
</dbReference>
<dbReference type="GO" id="GO:0015297">
    <property type="term" value="F:antiporter activity"/>
    <property type="evidence" value="ECO:0007669"/>
    <property type="project" value="InterPro"/>
</dbReference>
<dbReference type="InterPro" id="IPR002528">
    <property type="entry name" value="MATE_fam"/>
</dbReference>
<name>A0A839ITX3_9GAMM</name>
<evidence type="ECO:0000313" key="7">
    <source>
        <dbReference type="EMBL" id="MBB1488130.1"/>
    </source>
</evidence>
<comment type="caution">
    <text evidence="7">The sequence shown here is derived from an EMBL/GenBank/DDBJ whole genome shotgun (WGS) entry which is preliminary data.</text>
</comment>
<dbReference type="RefSeq" id="WP_182809904.1">
    <property type="nucleotide sequence ID" value="NZ_JACJFM010000023.1"/>
</dbReference>
<dbReference type="InterPro" id="IPR044644">
    <property type="entry name" value="DinF-like"/>
</dbReference>
<dbReference type="PANTHER" id="PTHR42893:SF46">
    <property type="entry name" value="PROTEIN DETOXIFICATION 44, CHLOROPLASTIC"/>
    <property type="match status" value="1"/>
</dbReference>
<evidence type="ECO:0000256" key="1">
    <source>
        <dbReference type="ARBA" id="ARBA00004141"/>
    </source>
</evidence>
<reference evidence="7 8" key="1">
    <citation type="submission" date="2020-08" db="EMBL/GenBank/DDBJ databases">
        <title>Oceanospirillum sp. nov. isolated from marine sediment.</title>
        <authorList>
            <person name="Ji X."/>
        </authorList>
    </citation>
    <scope>NUCLEOTIDE SEQUENCE [LARGE SCALE GENOMIC DNA]</scope>
    <source>
        <strain evidence="7 8">D5</strain>
    </source>
</reference>
<dbReference type="GO" id="GO:0005886">
    <property type="term" value="C:plasma membrane"/>
    <property type="evidence" value="ECO:0007669"/>
    <property type="project" value="TreeGrafter"/>
</dbReference>
<protein>
    <submittedName>
        <fullName evidence="7">MATE family efflux transporter</fullName>
    </submittedName>
</protein>
<evidence type="ECO:0000256" key="2">
    <source>
        <dbReference type="ARBA" id="ARBA00010199"/>
    </source>
</evidence>
<keyword evidence="3 6" id="KW-0812">Transmembrane</keyword>
<keyword evidence="8" id="KW-1185">Reference proteome</keyword>
<feature type="transmembrane region" description="Helical" evidence="6">
    <location>
        <begin position="189"/>
        <end position="208"/>
    </location>
</feature>
<evidence type="ECO:0000313" key="8">
    <source>
        <dbReference type="Proteomes" id="UP000565262"/>
    </source>
</evidence>
<dbReference type="NCBIfam" id="TIGR00797">
    <property type="entry name" value="matE"/>
    <property type="match status" value="1"/>
</dbReference>
<feature type="transmembrane region" description="Helical" evidence="6">
    <location>
        <begin position="406"/>
        <end position="427"/>
    </location>
</feature>
<gene>
    <name evidence="7" type="ORF">H4O21_16125</name>
</gene>
<feature type="transmembrane region" description="Helical" evidence="6">
    <location>
        <begin position="240"/>
        <end position="259"/>
    </location>
</feature>
<comment type="subcellular location">
    <subcellularLocation>
        <location evidence="1">Membrane</location>
        <topology evidence="1">Multi-pass membrane protein</topology>
    </subcellularLocation>
</comment>
<evidence type="ECO:0000256" key="4">
    <source>
        <dbReference type="ARBA" id="ARBA00022989"/>
    </source>
</evidence>